<evidence type="ECO:0000313" key="2">
    <source>
        <dbReference type="Proteomes" id="UP000514628"/>
    </source>
</evidence>
<name>A0A974MUU2_CAMFE</name>
<gene>
    <name evidence="1" type="ORF">GZ989_011060</name>
</gene>
<dbReference type="Proteomes" id="UP000514628">
    <property type="component" value="Plasmid pCFViADRI1362_P1"/>
</dbReference>
<evidence type="ECO:0000313" key="1">
    <source>
        <dbReference type="EMBL" id="QMS59857.1"/>
    </source>
</evidence>
<geneLocation type="plasmid" evidence="2">
    <name>pcfviadri1362_p1</name>
</geneLocation>
<sequence length="78" mass="9006">MTYPEVHSLEESLAILKKYKDDLTKEQYDGIKSIICGHAIEDMFANERDIIDMIKIAKNEANADEIIAEYKKEWGVND</sequence>
<accession>A0A974MUU2</accession>
<reference evidence="2" key="1">
    <citation type="submission" date="2020-07" db="EMBL/GenBank/DDBJ databases">
        <title>A comparison of fourteen fully characterised mammalian-associated Campylobacter fetus isolates suggests a mechanism by which bovine-adapted biotypes have evolved high genomic plasticity.</title>
        <authorList>
            <person name="Nadin-Davis S.A."/>
            <person name="Chmara J.T."/>
            <person name="Carillo C."/>
            <person name="Amoako K."/>
            <person name="Goji N."/>
            <person name="Duceppe M.-O."/>
            <person name="Devenish J."/>
        </authorList>
    </citation>
    <scope>NUCLEOTIDE SEQUENCE [LARGE SCALE GENOMIC DNA]</scope>
    <source>
        <strain evidence="2">CFViADRI1362</strain>
        <plasmid evidence="2">pcfviadri1362_p1</plasmid>
    </source>
</reference>
<dbReference type="RefSeq" id="WP_002850985.1">
    <property type="nucleotide sequence ID" value="NZ_CP059433.1"/>
</dbReference>
<proteinExistence type="predicted"/>
<protein>
    <submittedName>
        <fullName evidence="1">Uncharacterized protein</fullName>
    </submittedName>
</protein>
<dbReference type="EMBL" id="CP059433">
    <property type="protein sequence ID" value="QMS59857.1"/>
    <property type="molecule type" value="Genomic_DNA"/>
</dbReference>
<dbReference type="AlphaFoldDB" id="A0A974MUU2"/>
<keyword evidence="1" id="KW-0614">Plasmid</keyword>
<organism evidence="1 2">
    <name type="scientific">Campylobacter fetus</name>
    <dbReference type="NCBI Taxonomy" id="196"/>
    <lineage>
        <taxon>Bacteria</taxon>
        <taxon>Pseudomonadati</taxon>
        <taxon>Campylobacterota</taxon>
        <taxon>Epsilonproteobacteria</taxon>
        <taxon>Campylobacterales</taxon>
        <taxon>Campylobacteraceae</taxon>
        <taxon>Campylobacter</taxon>
    </lineage>
</organism>